<dbReference type="InterPro" id="IPR001375">
    <property type="entry name" value="Peptidase_S9_cat"/>
</dbReference>
<keyword evidence="5" id="KW-0720">Serine protease</keyword>
<dbReference type="PANTHER" id="PTHR42776:SF13">
    <property type="entry name" value="DIPEPTIDYL-PEPTIDASE 5"/>
    <property type="match status" value="1"/>
</dbReference>
<dbReference type="EMBL" id="JMCB01000006">
    <property type="protein sequence ID" value="KFE68095.1"/>
    <property type="molecule type" value="Genomic_DNA"/>
</dbReference>
<gene>
    <name evidence="7" type="ORF">DB31_7332</name>
</gene>
<feature type="domain" description="Peptidase S9 prolyl oligopeptidase catalytic" evidence="6">
    <location>
        <begin position="483"/>
        <end position="691"/>
    </location>
</feature>
<dbReference type="SUPFAM" id="SSF82171">
    <property type="entry name" value="DPP6 N-terminal domain-like"/>
    <property type="match status" value="1"/>
</dbReference>
<dbReference type="Gene3D" id="2.120.10.30">
    <property type="entry name" value="TolB, C-terminal domain"/>
    <property type="match status" value="2"/>
</dbReference>
<evidence type="ECO:0000313" key="8">
    <source>
        <dbReference type="Proteomes" id="UP000028725"/>
    </source>
</evidence>
<dbReference type="InterPro" id="IPR029058">
    <property type="entry name" value="AB_hydrolase_fold"/>
</dbReference>
<evidence type="ECO:0000256" key="5">
    <source>
        <dbReference type="ARBA" id="ARBA00022825"/>
    </source>
</evidence>
<name>A0A085WK82_9BACT</name>
<dbReference type="STRING" id="394096.DB31_7332"/>
<dbReference type="Gene3D" id="3.40.50.1820">
    <property type="entry name" value="alpha/beta hydrolase"/>
    <property type="match status" value="1"/>
</dbReference>
<dbReference type="PANTHER" id="PTHR42776">
    <property type="entry name" value="SERINE PEPTIDASE S9 FAMILY MEMBER"/>
    <property type="match status" value="1"/>
</dbReference>
<keyword evidence="4" id="KW-0378">Hydrolase</keyword>
<organism evidence="7 8">
    <name type="scientific">Hyalangium minutum</name>
    <dbReference type="NCBI Taxonomy" id="394096"/>
    <lineage>
        <taxon>Bacteria</taxon>
        <taxon>Pseudomonadati</taxon>
        <taxon>Myxococcota</taxon>
        <taxon>Myxococcia</taxon>
        <taxon>Myxococcales</taxon>
        <taxon>Cystobacterineae</taxon>
        <taxon>Archangiaceae</taxon>
        <taxon>Hyalangium</taxon>
    </lineage>
</organism>
<evidence type="ECO:0000256" key="3">
    <source>
        <dbReference type="ARBA" id="ARBA00022729"/>
    </source>
</evidence>
<dbReference type="GO" id="GO:0006508">
    <property type="term" value="P:proteolysis"/>
    <property type="evidence" value="ECO:0007669"/>
    <property type="project" value="UniProtKB-KW"/>
</dbReference>
<dbReference type="SUPFAM" id="SSF53474">
    <property type="entry name" value="alpha/beta-Hydrolases"/>
    <property type="match status" value="1"/>
</dbReference>
<evidence type="ECO:0000256" key="4">
    <source>
        <dbReference type="ARBA" id="ARBA00022801"/>
    </source>
</evidence>
<accession>A0A085WK82</accession>
<evidence type="ECO:0000313" key="7">
    <source>
        <dbReference type="EMBL" id="KFE68095.1"/>
    </source>
</evidence>
<dbReference type="InterPro" id="IPR011659">
    <property type="entry name" value="WD40"/>
</dbReference>
<evidence type="ECO:0000256" key="1">
    <source>
        <dbReference type="ARBA" id="ARBA00010040"/>
    </source>
</evidence>
<dbReference type="GO" id="GO:0004252">
    <property type="term" value="F:serine-type endopeptidase activity"/>
    <property type="evidence" value="ECO:0007669"/>
    <property type="project" value="TreeGrafter"/>
</dbReference>
<keyword evidence="3" id="KW-0732">Signal</keyword>
<dbReference type="AlphaFoldDB" id="A0A085WK82"/>
<evidence type="ECO:0000259" key="6">
    <source>
        <dbReference type="Pfam" id="PF00326"/>
    </source>
</evidence>
<dbReference type="Pfam" id="PF07676">
    <property type="entry name" value="PD40"/>
    <property type="match status" value="3"/>
</dbReference>
<comment type="similarity">
    <text evidence="1">Belongs to the peptidase S9C family.</text>
</comment>
<proteinExistence type="inferred from homology"/>
<dbReference type="PATRIC" id="fig|394096.3.peg.3373"/>
<keyword evidence="8" id="KW-1185">Reference proteome</keyword>
<reference evidence="7 8" key="1">
    <citation type="submission" date="2014-04" db="EMBL/GenBank/DDBJ databases">
        <title>Genome assembly of Hyalangium minutum DSM 14724.</title>
        <authorList>
            <person name="Sharma G."/>
            <person name="Subramanian S."/>
        </authorList>
    </citation>
    <scope>NUCLEOTIDE SEQUENCE [LARGE SCALE GENOMIC DNA]</scope>
    <source>
        <strain evidence="7 8">DSM 14724</strain>
    </source>
</reference>
<protein>
    <submittedName>
        <fullName evidence="7">Alanyl dipeptidyl peptidase</fullName>
    </submittedName>
</protein>
<dbReference type="InterPro" id="IPR011042">
    <property type="entry name" value="6-blade_b-propeller_TolB-like"/>
</dbReference>
<evidence type="ECO:0000256" key="2">
    <source>
        <dbReference type="ARBA" id="ARBA00022670"/>
    </source>
</evidence>
<dbReference type="Proteomes" id="UP000028725">
    <property type="component" value="Unassembled WGS sequence"/>
</dbReference>
<sequence>MLPWREGHPCHFDSEEALPLSLLAALALTAAPAASPRPYTVQDQVTMRRLSEPRVSPDGQRITFVLRTTDMEANRGRTDLWLANADGSGARQLTSHPDSDTQPVWAPDGRSLFFLSSRGGSSQVWRLPIDGGEPQQVTKLPLDVNAFALSRDGSKLAVALEVFPDCATLECTPQRAEAKAKNKSSGRVYDKLFVRHWDAWKDGTRSHLFVVPVAGGTPVDVTKGMDADAPSKPFGGAEEFTFTPDGKGVVFTARDVGRQESWSTDLDLFLASADGQGQPRKLTVSNRATDTSPVFSPDGKTLAYLAMERPGYEADRLRVIVRSWPEGKERVLTEKWDRSADGLSWSTDGQTLFTSAYSNGQHPAFAIDVASGQVRQLTQQGHASDVQQAGGRIVYGFDTLKTPADLFSSNADGSDARQLTRVNQEALASIRFGDYEPFTFAGWNGEQVYGYVVKPVDFDAKKKYPVALLIHGGPQGSFSDHFHYRWNPQAFAARGYAVVSIDFHGSTGYGQAFTDSIRDDWGGKPLEDLQKGLAAAISRYSFLHPERVCALGASYGGYMINWIAGNWPDRFKCLVNHDGILDERMAYFDTEELWFPEWEHKGTPWENPEAYEKHNPVAHVGKWKTPMLVVEGGKDFRVVETQALGTFNALQRRGIPSKFLYFPDENHWVVKPANSVLWHETVFSWLDQWTKPGAAAPSVKGSP</sequence>
<keyword evidence="2" id="KW-0645">Protease</keyword>
<dbReference type="Pfam" id="PF00326">
    <property type="entry name" value="Peptidase_S9"/>
    <property type="match status" value="1"/>
</dbReference>
<dbReference type="FunFam" id="3.40.50.1820:FF:000028">
    <property type="entry name" value="S9 family peptidase"/>
    <property type="match status" value="1"/>
</dbReference>
<comment type="caution">
    <text evidence="7">The sequence shown here is derived from an EMBL/GenBank/DDBJ whole genome shotgun (WGS) entry which is preliminary data.</text>
</comment>